<accession>A0AAV5MPJ3</accession>
<dbReference type="AlphaFoldDB" id="A0AAV5MPJ3"/>
<keyword evidence="3" id="KW-1185">Reference proteome</keyword>
<dbReference type="Proteomes" id="UP001054252">
    <property type="component" value="Unassembled WGS sequence"/>
</dbReference>
<proteinExistence type="predicted"/>
<feature type="region of interest" description="Disordered" evidence="1">
    <location>
        <begin position="126"/>
        <end position="147"/>
    </location>
</feature>
<evidence type="ECO:0000313" key="3">
    <source>
        <dbReference type="Proteomes" id="UP001054252"/>
    </source>
</evidence>
<gene>
    <name evidence="2" type="ORF">SLEP1_g58460</name>
</gene>
<name>A0AAV5MPJ3_9ROSI</name>
<protein>
    <submittedName>
        <fullName evidence="2">Uncharacterized protein</fullName>
    </submittedName>
</protein>
<feature type="region of interest" description="Disordered" evidence="1">
    <location>
        <begin position="30"/>
        <end position="110"/>
    </location>
</feature>
<sequence length="147" mass="15823">MESKAGFIGTQLGLVEPAVGFDETQPCWVRAKPSKGRNPTLLGSGKPSQARVGFRETQPGWVRRTQPGWVSSQLNKGDPALLGSTEPSRSGFCRTQPGWVSSNPAMLGSDETQQAGFDAAMECSLVETQGREERKRKKEGEEEGLGG</sequence>
<comment type="caution">
    <text evidence="2">The sequence shown here is derived from an EMBL/GenBank/DDBJ whole genome shotgun (WGS) entry which is preliminary data.</text>
</comment>
<evidence type="ECO:0000313" key="2">
    <source>
        <dbReference type="EMBL" id="GKV51835.1"/>
    </source>
</evidence>
<dbReference type="EMBL" id="BPVZ01000549">
    <property type="protein sequence ID" value="GKV51835.1"/>
    <property type="molecule type" value="Genomic_DNA"/>
</dbReference>
<reference evidence="2 3" key="1">
    <citation type="journal article" date="2021" name="Commun. Biol.">
        <title>The genome of Shorea leprosula (Dipterocarpaceae) highlights the ecological relevance of drought in aseasonal tropical rainforests.</title>
        <authorList>
            <person name="Ng K.K.S."/>
            <person name="Kobayashi M.J."/>
            <person name="Fawcett J.A."/>
            <person name="Hatakeyama M."/>
            <person name="Paape T."/>
            <person name="Ng C.H."/>
            <person name="Ang C.C."/>
            <person name="Tnah L.H."/>
            <person name="Lee C.T."/>
            <person name="Nishiyama T."/>
            <person name="Sese J."/>
            <person name="O'Brien M.J."/>
            <person name="Copetti D."/>
            <person name="Mohd Noor M.I."/>
            <person name="Ong R.C."/>
            <person name="Putra M."/>
            <person name="Sireger I.Z."/>
            <person name="Indrioko S."/>
            <person name="Kosugi Y."/>
            <person name="Izuno A."/>
            <person name="Isagi Y."/>
            <person name="Lee S.L."/>
            <person name="Shimizu K.K."/>
        </authorList>
    </citation>
    <scope>NUCLEOTIDE SEQUENCE [LARGE SCALE GENOMIC DNA]</scope>
    <source>
        <strain evidence="2">214</strain>
    </source>
</reference>
<evidence type="ECO:0000256" key="1">
    <source>
        <dbReference type="SAM" id="MobiDB-lite"/>
    </source>
</evidence>
<feature type="compositionally biased region" description="Polar residues" evidence="1">
    <location>
        <begin position="98"/>
        <end position="110"/>
    </location>
</feature>
<organism evidence="2 3">
    <name type="scientific">Rubroshorea leprosula</name>
    <dbReference type="NCBI Taxonomy" id="152421"/>
    <lineage>
        <taxon>Eukaryota</taxon>
        <taxon>Viridiplantae</taxon>
        <taxon>Streptophyta</taxon>
        <taxon>Embryophyta</taxon>
        <taxon>Tracheophyta</taxon>
        <taxon>Spermatophyta</taxon>
        <taxon>Magnoliopsida</taxon>
        <taxon>eudicotyledons</taxon>
        <taxon>Gunneridae</taxon>
        <taxon>Pentapetalae</taxon>
        <taxon>rosids</taxon>
        <taxon>malvids</taxon>
        <taxon>Malvales</taxon>
        <taxon>Dipterocarpaceae</taxon>
        <taxon>Rubroshorea</taxon>
    </lineage>
</organism>